<accession>A0A4Y2KEE4</accession>
<dbReference type="InterPro" id="IPR052709">
    <property type="entry name" value="Transposase-MT_Hybrid"/>
</dbReference>
<dbReference type="AlphaFoldDB" id="A0A4Y2KEE4"/>
<dbReference type="PANTHER" id="PTHR46060">
    <property type="entry name" value="MARINER MOS1 TRANSPOSASE-LIKE PROTEIN"/>
    <property type="match status" value="1"/>
</dbReference>
<name>A0A4Y2KEE4_ARAVE</name>
<evidence type="ECO:0000313" key="1">
    <source>
        <dbReference type="EMBL" id="GBM99822.1"/>
    </source>
</evidence>
<keyword evidence="2" id="KW-1185">Reference proteome</keyword>
<organism evidence="1 2">
    <name type="scientific">Araneus ventricosus</name>
    <name type="common">Orbweaver spider</name>
    <name type="synonym">Epeira ventricosa</name>
    <dbReference type="NCBI Taxonomy" id="182803"/>
    <lineage>
        <taxon>Eukaryota</taxon>
        <taxon>Metazoa</taxon>
        <taxon>Ecdysozoa</taxon>
        <taxon>Arthropoda</taxon>
        <taxon>Chelicerata</taxon>
        <taxon>Arachnida</taxon>
        <taxon>Araneae</taxon>
        <taxon>Araneomorphae</taxon>
        <taxon>Entelegynae</taxon>
        <taxon>Araneoidea</taxon>
        <taxon>Araneidae</taxon>
        <taxon>Araneus</taxon>
    </lineage>
</organism>
<protein>
    <recommendedName>
        <fullName evidence="3">Mos1 transposase HTH domain-containing protein</fullName>
    </recommendedName>
</protein>
<dbReference type="PANTHER" id="PTHR46060:SF1">
    <property type="entry name" value="MARINER MOS1 TRANSPOSASE-LIKE PROTEIN"/>
    <property type="match status" value="1"/>
</dbReference>
<sequence>MSRRLQMSSKLELHEVSPFLWAKRRNCTYIYRQMHEEYEGNAISRRAIVKWCNMFENERINVDEAYCEGRPSSSTDAETDARVNEHVLANTRVTVDKIANELVISHGSVRKIVFKHLKFCKVYT</sequence>
<dbReference type="Proteomes" id="UP000499080">
    <property type="component" value="Unassembled WGS sequence"/>
</dbReference>
<dbReference type="EMBL" id="BGPR01004450">
    <property type="protein sequence ID" value="GBM99822.1"/>
    <property type="molecule type" value="Genomic_DNA"/>
</dbReference>
<proteinExistence type="predicted"/>
<evidence type="ECO:0008006" key="3">
    <source>
        <dbReference type="Google" id="ProtNLM"/>
    </source>
</evidence>
<reference evidence="1 2" key="1">
    <citation type="journal article" date="2019" name="Sci. Rep.">
        <title>Orb-weaving spider Araneus ventricosus genome elucidates the spidroin gene catalogue.</title>
        <authorList>
            <person name="Kono N."/>
            <person name="Nakamura H."/>
            <person name="Ohtoshi R."/>
            <person name="Moran D.A.P."/>
            <person name="Shinohara A."/>
            <person name="Yoshida Y."/>
            <person name="Fujiwara M."/>
            <person name="Mori M."/>
            <person name="Tomita M."/>
            <person name="Arakawa K."/>
        </authorList>
    </citation>
    <scope>NUCLEOTIDE SEQUENCE [LARGE SCALE GENOMIC DNA]</scope>
</reference>
<gene>
    <name evidence="1" type="ORF">AVEN_121188_1</name>
</gene>
<evidence type="ECO:0000313" key="2">
    <source>
        <dbReference type="Proteomes" id="UP000499080"/>
    </source>
</evidence>
<comment type="caution">
    <text evidence="1">The sequence shown here is derived from an EMBL/GenBank/DDBJ whole genome shotgun (WGS) entry which is preliminary data.</text>
</comment>